<evidence type="ECO:0000313" key="1">
    <source>
        <dbReference type="EMBL" id="RYC75239.1"/>
    </source>
</evidence>
<accession>A0ABY0FQT7</accession>
<comment type="caution">
    <text evidence="1">The sequence shown here is derived from an EMBL/GenBank/DDBJ whole genome shotgun (WGS) entry which is preliminary data.</text>
</comment>
<dbReference type="EMBL" id="PRLM01000001">
    <property type="protein sequence ID" value="RYC75239.1"/>
    <property type="molecule type" value="Genomic_DNA"/>
</dbReference>
<protein>
    <recommendedName>
        <fullName evidence="3">Phage tail protein</fullName>
    </recommendedName>
</protein>
<dbReference type="RefSeq" id="WP_129734489.1">
    <property type="nucleotide sequence ID" value="NZ_PRLM01000001.1"/>
</dbReference>
<reference evidence="1 2" key="1">
    <citation type="journal article" date="2018" name="bioRxiv">
        <title>Evidence of independent acquisition and adaption of ultra-small bacteria to human hosts across the highly diverse yet reduced genomes of the phylum Saccharibacteria.</title>
        <authorList>
            <person name="McLean J.S."/>
            <person name="Bor B."/>
            <person name="To T.T."/>
            <person name="Liu Q."/>
            <person name="Kearns K.A."/>
            <person name="Solden L.M."/>
            <person name="Wrighton K.C."/>
            <person name="He X."/>
            <person name="Shi W."/>
        </authorList>
    </citation>
    <scope>NUCLEOTIDE SEQUENCE [LARGE SCALE GENOMIC DNA]</scope>
    <source>
        <strain evidence="1 2">TM7_G3_2_Rum_HOT_351B</strain>
    </source>
</reference>
<dbReference type="Pfam" id="PF06199">
    <property type="entry name" value="Phage_tail_2"/>
    <property type="match status" value="1"/>
</dbReference>
<keyword evidence="2" id="KW-1185">Reference proteome</keyword>
<proteinExistence type="predicted"/>
<name>A0ABY0FQT7_9BACT</name>
<dbReference type="Gene3D" id="4.10.410.40">
    <property type="match status" value="1"/>
</dbReference>
<organism evidence="1 2">
    <name type="scientific">Candidatus Nanosyncoccus alces</name>
    <dbReference type="NCBI Taxonomy" id="2171997"/>
    <lineage>
        <taxon>Bacteria</taxon>
        <taxon>Candidatus Saccharimonadota</taxon>
        <taxon>Candidatus Nanosyncoccalia</taxon>
        <taxon>Candidatus Nanosyncoccales</taxon>
        <taxon>Candidatus Nanosyncoccaceae</taxon>
        <taxon>Candidatus Nanosyncoccus</taxon>
    </lineage>
</organism>
<sequence length="141" mass="14892">MAGTRTMGTTLTMKKAGDEQADTVIAHLTSIGEVNGEREEIDVTTLDSPNGAKEFIAGVVDFGSFDIAGNIIDGVQVSALYDVFNGQQNRDFVIETPSGTKLALNGYFSAFGFGEKTTDGLDTFKATVRVSGAPEYTPANV</sequence>
<evidence type="ECO:0008006" key="3">
    <source>
        <dbReference type="Google" id="ProtNLM"/>
    </source>
</evidence>
<evidence type="ECO:0000313" key="2">
    <source>
        <dbReference type="Proteomes" id="UP001191019"/>
    </source>
</evidence>
<reference evidence="1 2" key="2">
    <citation type="journal article" date="2020" name="Cell Rep.">
        <title>Acquisition and Adaptation of Ultra-small Parasitic Reduced Genome Bacteria to Mammalian Hosts.</title>
        <authorList>
            <person name="McLean J.S."/>
            <person name="Bor B."/>
            <person name="Kerns K.A."/>
            <person name="Liu Q."/>
            <person name="To T.T."/>
            <person name="Solden L."/>
            <person name="Hendrickson E.L."/>
            <person name="Wrighton K."/>
            <person name="Shi W."/>
            <person name="He X."/>
        </authorList>
    </citation>
    <scope>NUCLEOTIDE SEQUENCE [LARGE SCALE GENOMIC DNA]</scope>
    <source>
        <strain evidence="1 2">TM7_G3_2_Rum_HOT_351B</strain>
    </source>
</reference>
<dbReference type="InterPro" id="IPR011855">
    <property type="entry name" value="Phgtail_TP901_1"/>
</dbReference>
<gene>
    <name evidence="1" type="ORF">G3RUM_00186</name>
</gene>
<dbReference type="Proteomes" id="UP001191019">
    <property type="component" value="Unassembled WGS sequence"/>
</dbReference>